<keyword evidence="2" id="KW-1185">Reference proteome</keyword>
<dbReference type="EMBL" id="CP007453">
    <property type="protein sequence ID" value="AHM57524.1"/>
    <property type="molecule type" value="Genomic_DNA"/>
</dbReference>
<dbReference type="PATRIC" id="fig|1286171.3.peg.2193"/>
<dbReference type="KEGG" id="eac:EAL2_808p00170"/>
<reference evidence="1 2" key="1">
    <citation type="journal article" date="2014" name="Genome Announc.">
        <title>Complete Genome Sequence of Amino Acid-Utilizing Eubacterium acidaminophilum al-2 (DSM 3953).</title>
        <authorList>
            <person name="Poehlein A."/>
            <person name="Andreesen J.R."/>
            <person name="Daniel R."/>
        </authorList>
    </citation>
    <scope>NUCLEOTIDE SEQUENCE [LARGE SCALE GENOMIC DNA]</scope>
    <source>
        <strain evidence="1 2">DSM 3953</strain>
        <plasmid evidence="2">Plasmid EAL2_808p</plasmid>
    </source>
</reference>
<keyword evidence="1" id="KW-0614">Plasmid</keyword>
<protein>
    <submittedName>
        <fullName evidence="1">CRISPR-associated protein, Csd2 family</fullName>
    </submittedName>
</protein>
<organism evidence="1 2">
    <name type="scientific">Peptoclostridium acidaminophilum DSM 3953</name>
    <dbReference type="NCBI Taxonomy" id="1286171"/>
    <lineage>
        <taxon>Bacteria</taxon>
        <taxon>Bacillati</taxon>
        <taxon>Bacillota</taxon>
        <taxon>Clostridia</taxon>
        <taxon>Peptostreptococcales</taxon>
        <taxon>Peptoclostridiaceae</taxon>
        <taxon>Peptoclostridium</taxon>
    </lineage>
</organism>
<dbReference type="eggNOG" id="COG3649">
    <property type="taxonomic scope" value="Bacteria"/>
</dbReference>
<geneLocation type="plasmid" evidence="1 2">
    <name>EAL2_808p</name>
</geneLocation>
<dbReference type="Pfam" id="PF05107">
    <property type="entry name" value="Cas_Cas7"/>
    <property type="match status" value="1"/>
</dbReference>
<gene>
    <name evidence="1" type="ORF">EAL2_808p00170</name>
</gene>
<accession>W8T702</accession>
<dbReference type="GO" id="GO:0043571">
    <property type="term" value="P:maintenance of CRISPR repeat elements"/>
    <property type="evidence" value="ECO:0007669"/>
    <property type="project" value="InterPro"/>
</dbReference>
<dbReference type="RefSeq" id="WP_084481226.1">
    <property type="nucleotide sequence ID" value="NZ_CP007453.1"/>
</dbReference>
<name>W8T702_PEPAC</name>
<dbReference type="NCBIfam" id="TIGR01595">
    <property type="entry name" value="cas_CT1132"/>
    <property type="match status" value="1"/>
</dbReference>
<sequence>MTKKKAEAVENIEAIEAEAVVTPEEEATIREAIKNRYDIFLLFDVEYGNPNGDPDAGNMPRLDPETNKGLVTDGCVKRKIRNYVELIKGGAAAYAVYVTEGAVLNEQNNIAYVKTKKTTSGKKQKVEIDELSKAMCDHFYDIRTFGAMMNTNVNCGQVRGPVQMGFAQSIDPISPVNVAITRVCPTKKEAADEGKKTEMGSKWVVPYGLYGVKISVSASLADRTGFNEEDLELLFDALANMFEFDKSAARPQMATRKVIAFKHSSRLGNAPAHKLFDLIDVKRKDGVEYPRSFSDYEVTIDKDAKPNGVEIIDMLDCEPEADTE</sequence>
<dbReference type="HOGENOM" id="CLU_071770_2_0_9"/>
<evidence type="ECO:0000313" key="1">
    <source>
        <dbReference type="EMBL" id="AHM57524.1"/>
    </source>
</evidence>
<evidence type="ECO:0000313" key="2">
    <source>
        <dbReference type="Proteomes" id="UP000019591"/>
    </source>
</evidence>
<dbReference type="AlphaFoldDB" id="W8T702"/>
<dbReference type="OrthoDB" id="9776792at2"/>
<dbReference type="Proteomes" id="UP000019591">
    <property type="component" value="Plasmid EAL2_808p"/>
</dbReference>
<dbReference type="InterPro" id="IPR006482">
    <property type="entry name" value="Cas7_Csh2/Csh2"/>
</dbReference>
<dbReference type="InterPro" id="IPR013418">
    <property type="entry name" value="CRISPR-assoc_prot_Cas7/Csd2"/>
</dbReference>
<dbReference type="NCBIfam" id="TIGR02589">
    <property type="entry name" value="cas_Csd2"/>
    <property type="match status" value="1"/>
</dbReference>
<proteinExistence type="predicted"/>